<dbReference type="Gene3D" id="3.40.190.10">
    <property type="entry name" value="Periplasmic binding protein-like II"/>
    <property type="match status" value="1"/>
</dbReference>
<gene>
    <name evidence="7" type="ORF">SAMN02745180_01555</name>
</gene>
<dbReference type="PROSITE" id="PS51257">
    <property type="entry name" value="PROKAR_LIPOPROTEIN"/>
    <property type="match status" value="1"/>
</dbReference>
<reference evidence="7 8" key="1">
    <citation type="submission" date="2016-11" db="EMBL/GenBank/DDBJ databases">
        <authorList>
            <person name="Jaros S."/>
            <person name="Januszkiewicz K."/>
            <person name="Wedrychowicz H."/>
        </authorList>
    </citation>
    <scope>NUCLEOTIDE SEQUENCE [LARGE SCALE GENOMIC DNA]</scope>
    <source>
        <strain evidence="7 8">DSM 13106</strain>
    </source>
</reference>
<dbReference type="Pfam" id="PF00496">
    <property type="entry name" value="SBP_bac_5"/>
    <property type="match status" value="1"/>
</dbReference>
<dbReference type="CDD" id="cd08514">
    <property type="entry name" value="PBP2_AppA_like"/>
    <property type="match status" value="1"/>
</dbReference>
<evidence type="ECO:0000256" key="3">
    <source>
        <dbReference type="ARBA" id="ARBA00022729"/>
    </source>
</evidence>
<dbReference type="InterPro" id="IPR039424">
    <property type="entry name" value="SBP_5"/>
</dbReference>
<dbReference type="AlphaFoldDB" id="A0A1M5X8Y6"/>
<evidence type="ECO:0000259" key="6">
    <source>
        <dbReference type="Pfam" id="PF00496"/>
    </source>
</evidence>
<dbReference type="GO" id="GO:1904680">
    <property type="term" value="F:peptide transmembrane transporter activity"/>
    <property type="evidence" value="ECO:0007669"/>
    <property type="project" value="TreeGrafter"/>
</dbReference>
<dbReference type="STRING" id="1123281.SAMN02745180_01555"/>
<dbReference type="EMBL" id="FQXR01000006">
    <property type="protein sequence ID" value="SHH95974.1"/>
    <property type="molecule type" value="Genomic_DNA"/>
</dbReference>
<evidence type="ECO:0000313" key="7">
    <source>
        <dbReference type="EMBL" id="SHH95974.1"/>
    </source>
</evidence>
<dbReference type="Gene3D" id="3.90.76.10">
    <property type="entry name" value="Dipeptide-binding Protein, Domain 1"/>
    <property type="match status" value="1"/>
</dbReference>
<dbReference type="Proteomes" id="UP000184389">
    <property type="component" value="Unassembled WGS sequence"/>
</dbReference>
<sequence>MKRKLALLLSLVLVFSLVLSGCGDKNEAPAGTEGEGKVEEKEASNNPARSRDGAADTLVVGTHEAKGDFLPGYSSEVYDSYVADLVFDGLFGNDKEGNPTPSVAKDWEISEDHKTYTFHLRDDVKYTDGETLTAEDVKFTYEFLADPTYDGPRSSYAMNLVGYKEYNEGDAKELAGVKVIDDYTVAFEFQEALATNIWDCGMGILPKHIYDFEKGDTASLKQKMSDPIGSGPYILKKFEPKQYVEFEANPNYFLGAPKVSHLIMKFTTVETQMSELEKGTIDVQLRVPPKTENKEIIDGTGFININEYPDNGYSYMGWNLRDPRLADKRVRQALTYGFNRQQFVDVYYGGNAQVCNVPVSQVSWAYTTDINEYPYDPDKAIALLEEAGWKPGADGIREKDGMKLSFVWDTYTDSKYVESLIPMLKADWEKIGVKVEPNLMEFGALSEKVYDKQEFDMYNMAWSLSIDPDAFELFHSSMAVPGGFNAVGFINEENDKLLEAGRKEFDQNKRAEIYQEWCQLMNEELPYMFLTQNLSWDAINERVQNFDTSPFQDWTSRDVLLNVELAQ</sequence>
<dbReference type="RefSeq" id="WP_072744220.1">
    <property type="nucleotide sequence ID" value="NZ_FQXR01000006.1"/>
</dbReference>
<keyword evidence="8" id="KW-1185">Reference proteome</keyword>
<feature type="chain" id="PRO_5038993201" evidence="5">
    <location>
        <begin position="21"/>
        <end position="567"/>
    </location>
</feature>
<dbReference type="GO" id="GO:0015833">
    <property type="term" value="P:peptide transport"/>
    <property type="evidence" value="ECO:0007669"/>
    <property type="project" value="TreeGrafter"/>
</dbReference>
<protein>
    <submittedName>
        <fullName evidence="7">Peptide/nickel transport system substrate-binding protein</fullName>
    </submittedName>
</protein>
<dbReference type="GO" id="GO:0042597">
    <property type="term" value="C:periplasmic space"/>
    <property type="evidence" value="ECO:0007669"/>
    <property type="project" value="UniProtKB-ARBA"/>
</dbReference>
<accession>A0A1M5X8Y6</accession>
<organism evidence="7 8">
    <name type="scientific">Sporanaerobacter acetigenes DSM 13106</name>
    <dbReference type="NCBI Taxonomy" id="1123281"/>
    <lineage>
        <taxon>Bacteria</taxon>
        <taxon>Bacillati</taxon>
        <taxon>Bacillota</taxon>
        <taxon>Tissierellia</taxon>
        <taxon>Tissierellales</taxon>
        <taxon>Sporanaerobacteraceae</taxon>
        <taxon>Sporanaerobacter</taxon>
    </lineage>
</organism>
<dbReference type="PANTHER" id="PTHR30290:SF9">
    <property type="entry name" value="OLIGOPEPTIDE-BINDING PROTEIN APPA"/>
    <property type="match status" value="1"/>
</dbReference>
<dbReference type="GO" id="GO:0043190">
    <property type="term" value="C:ATP-binding cassette (ABC) transporter complex"/>
    <property type="evidence" value="ECO:0007669"/>
    <property type="project" value="InterPro"/>
</dbReference>
<evidence type="ECO:0000256" key="5">
    <source>
        <dbReference type="SAM" id="SignalP"/>
    </source>
</evidence>
<evidence type="ECO:0000256" key="1">
    <source>
        <dbReference type="ARBA" id="ARBA00005695"/>
    </source>
</evidence>
<evidence type="ECO:0000313" key="8">
    <source>
        <dbReference type="Proteomes" id="UP000184389"/>
    </source>
</evidence>
<keyword evidence="3 5" id="KW-0732">Signal</keyword>
<evidence type="ECO:0000256" key="4">
    <source>
        <dbReference type="SAM" id="MobiDB-lite"/>
    </source>
</evidence>
<feature type="compositionally biased region" description="Basic and acidic residues" evidence="4">
    <location>
        <begin position="34"/>
        <end position="53"/>
    </location>
</feature>
<dbReference type="PANTHER" id="PTHR30290">
    <property type="entry name" value="PERIPLASMIC BINDING COMPONENT OF ABC TRANSPORTER"/>
    <property type="match status" value="1"/>
</dbReference>
<dbReference type="OrthoDB" id="9772924at2"/>
<dbReference type="InterPro" id="IPR000914">
    <property type="entry name" value="SBP_5_dom"/>
</dbReference>
<dbReference type="SUPFAM" id="SSF53850">
    <property type="entry name" value="Periplasmic binding protein-like II"/>
    <property type="match status" value="1"/>
</dbReference>
<feature type="signal peptide" evidence="5">
    <location>
        <begin position="1"/>
        <end position="20"/>
    </location>
</feature>
<dbReference type="InterPro" id="IPR030678">
    <property type="entry name" value="Peptide/Ni-bd"/>
</dbReference>
<dbReference type="PIRSF" id="PIRSF002741">
    <property type="entry name" value="MppA"/>
    <property type="match status" value="1"/>
</dbReference>
<comment type="similarity">
    <text evidence="1">Belongs to the bacterial solute-binding protein 5 family.</text>
</comment>
<proteinExistence type="inferred from homology"/>
<dbReference type="Gene3D" id="3.10.105.10">
    <property type="entry name" value="Dipeptide-binding Protein, Domain 3"/>
    <property type="match status" value="1"/>
</dbReference>
<feature type="domain" description="Solute-binding protein family 5" evidence="6">
    <location>
        <begin position="99"/>
        <end position="470"/>
    </location>
</feature>
<feature type="region of interest" description="Disordered" evidence="4">
    <location>
        <begin position="26"/>
        <end position="53"/>
    </location>
</feature>
<keyword evidence="2" id="KW-0813">Transport</keyword>
<evidence type="ECO:0000256" key="2">
    <source>
        <dbReference type="ARBA" id="ARBA00022448"/>
    </source>
</evidence>
<name>A0A1M5X8Y6_9FIRM</name>